<dbReference type="InParanoid" id="A0A1X7U119"/>
<proteinExistence type="predicted"/>
<dbReference type="EnsemblMetazoa" id="Aqu2.1.21175_001">
    <property type="protein sequence ID" value="Aqu2.1.21175_001"/>
    <property type="gene ID" value="Aqu2.1.21175"/>
</dbReference>
<dbReference type="AlphaFoldDB" id="A0A1X7U119"/>
<accession>A0A1X7U119</accession>
<evidence type="ECO:0000313" key="1">
    <source>
        <dbReference type="EnsemblMetazoa" id="Aqu2.1.21175_001"/>
    </source>
</evidence>
<organism evidence="1">
    <name type="scientific">Amphimedon queenslandica</name>
    <name type="common">Sponge</name>
    <dbReference type="NCBI Taxonomy" id="400682"/>
    <lineage>
        <taxon>Eukaryota</taxon>
        <taxon>Metazoa</taxon>
        <taxon>Porifera</taxon>
        <taxon>Demospongiae</taxon>
        <taxon>Heteroscleromorpha</taxon>
        <taxon>Haplosclerida</taxon>
        <taxon>Niphatidae</taxon>
        <taxon>Amphimedon</taxon>
    </lineage>
</organism>
<sequence>MSSPSPPLPDLMTACLQPKPLPMDEASRRGEGVVIDSAYYSSLSENGFYEARDNIADRLSIALEDVQEDSKQIVSYAIGYVSLGETTPISDTSPAQNNKRLTEGLEREREEGEVIVALSVVNREDIPRSRRHTIDVVEYSQALCLQVIHLLRIVSGDNRLYKDVRSSSSSNNNKDTGSYAIFASLTLS</sequence>
<name>A0A1X7U119_AMPQE</name>
<protein>
    <submittedName>
        <fullName evidence="1">Uncharacterized protein</fullName>
    </submittedName>
</protein>
<reference evidence="1" key="1">
    <citation type="submission" date="2017-05" db="UniProtKB">
        <authorList>
            <consortium name="EnsemblMetazoa"/>
        </authorList>
    </citation>
    <scope>IDENTIFICATION</scope>
</reference>